<evidence type="ECO:0000313" key="5">
    <source>
        <dbReference type="EMBL" id="EDO29638.1"/>
    </source>
</evidence>
<evidence type="ECO:0000313" key="6">
    <source>
        <dbReference type="Proteomes" id="UP000001593"/>
    </source>
</evidence>
<feature type="domain" description="Eukaryotic translation initiation factor 3 subunit C N-terminal" evidence="4">
    <location>
        <begin position="2"/>
        <end position="60"/>
    </location>
</feature>
<sequence length="66" mass="8011">MLQGCDCHSTEYVERLKDEKTVTDIIKRLQAYLEKNGTREELCRIYLRRIEHIYYKVAKKDTEIIF</sequence>
<keyword evidence="1" id="KW-0963">Cytoplasm</keyword>
<name>A7T328_NEMVE</name>
<dbReference type="Proteomes" id="UP000001593">
    <property type="component" value="Unassembled WGS sequence"/>
</dbReference>
<proteinExistence type="predicted"/>
<protein>
    <recommendedName>
        <fullName evidence="4">Eukaryotic translation initiation factor 3 subunit C N-terminal domain-containing protein</fullName>
    </recommendedName>
</protein>
<evidence type="ECO:0000259" key="4">
    <source>
        <dbReference type="Pfam" id="PF05470"/>
    </source>
</evidence>
<gene>
    <name evidence="5" type="ORF">NEMVEDRAFT_v1g143821</name>
</gene>
<reference evidence="5 6" key="1">
    <citation type="journal article" date="2007" name="Science">
        <title>Sea anemone genome reveals ancestral eumetazoan gene repertoire and genomic organization.</title>
        <authorList>
            <person name="Putnam N.H."/>
            <person name="Srivastava M."/>
            <person name="Hellsten U."/>
            <person name="Dirks B."/>
            <person name="Chapman J."/>
            <person name="Salamov A."/>
            <person name="Terry A."/>
            <person name="Shapiro H."/>
            <person name="Lindquist E."/>
            <person name="Kapitonov V.V."/>
            <person name="Jurka J."/>
            <person name="Genikhovich G."/>
            <person name="Grigoriev I.V."/>
            <person name="Lucas S.M."/>
            <person name="Steele R.E."/>
            <person name="Finnerty J.R."/>
            <person name="Technau U."/>
            <person name="Martindale M.Q."/>
            <person name="Rokhsar D.S."/>
        </authorList>
    </citation>
    <scope>NUCLEOTIDE SEQUENCE [LARGE SCALE GENOMIC DNA]</scope>
    <source>
        <strain evidence="6">CH2 X CH6</strain>
    </source>
</reference>
<accession>A7T328</accession>
<dbReference type="InterPro" id="IPR027516">
    <property type="entry name" value="EIF3C"/>
</dbReference>
<dbReference type="KEGG" id="nve:5500259"/>
<keyword evidence="6" id="KW-1185">Reference proteome</keyword>
<dbReference type="HOGENOM" id="CLU_2834145_0_0_1"/>
<keyword evidence="3" id="KW-0648">Protein biosynthesis</keyword>
<evidence type="ECO:0000256" key="1">
    <source>
        <dbReference type="ARBA" id="ARBA00022490"/>
    </source>
</evidence>
<dbReference type="eggNOG" id="KOG1076">
    <property type="taxonomic scope" value="Eukaryota"/>
</dbReference>
<organism evidence="5 6">
    <name type="scientific">Nematostella vectensis</name>
    <name type="common">Starlet sea anemone</name>
    <dbReference type="NCBI Taxonomy" id="45351"/>
    <lineage>
        <taxon>Eukaryota</taxon>
        <taxon>Metazoa</taxon>
        <taxon>Cnidaria</taxon>
        <taxon>Anthozoa</taxon>
        <taxon>Hexacorallia</taxon>
        <taxon>Actiniaria</taxon>
        <taxon>Edwardsiidae</taxon>
        <taxon>Nematostella</taxon>
    </lineage>
</organism>
<dbReference type="GO" id="GO:0005852">
    <property type="term" value="C:eukaryotic translation initiation factor 3 complex"/>
    <property type="evidence" value="ECO:0007669"/>
    <property type="project" value="InterPro"/>
</dbReference>
<dbReference type="PANTHER" id="PTHR13937:SF0">
    <property type="entry name" value="EUKARYOTIC TRANSLATION INITIATION FACTOR 3 SUBUNIT C-RELATED"/>
    <property type="match status" value="1"/>
</dbReference>
<evidence type="ECO:0000256" key="2">
    <source>
        <dbReference type="ARBA" id="ARBA00022540"/>
    </source>
</evidence>
<dbReference type="AlphaFoldDB" id="A7T328"/>
<dbReference type="InParanoid" id="A7T328"/>
<dbReference type="GO" id="GO:0003723">
    <property type="term" value="F:RNA binding"/>
    <property type="evidence" value="ECO:0007669"/>
    <property type="project" value="InterPro"/>
</dbReference>
<dbReference type="InterPro" id="IPR008905">
    <property type="entry name" value="EIF3C_N_dom"/>
</dbReference>
<dbReference type="PhylomeDB" id="A7T328"/>
<evidence type="ECO:0000256" key="3">
    <source>
        <dbReference type="ARBA" id="ARBA00022917"/>
    </source>
</evidence>
<dbReference type="STRING" id="45351.A7T328"/>
<keyword evidence="2" id="KW-0396">Initiation factor</keyword>
<dbReference type="PANTHER" id="PTHR13937">
    <property type="entry name" value="EUKARYOTIC TRANSLATION INITATION FACTOR 3, SUBUNIT 8 EIF3S8 -RELATED"/>
    <property type="match status" value="1"/>
</dbReference>
<dbReference type="EMBL" id="DS470385">
    <property type="protein sequence ID" value="EDO29638.1"/>
    <property type="molecule type" value="Genomic_DNA"/>
</dbReference>
<dbReference type="GO" id="GO:0031369">
    <property type="term" value="F:translation initiation factor binding"/>
    <property type="evidence" value="ECO:0007669"/>
    <property type="project" value="InterPro"/>
</dbReference>
<dbReference type="GO" id="GO:0003743">
    <property type="term" value="F:translation initiation factor activity"/>
    <property type="evidence" value="ECO:0007669"/>
    <property type="project" value="UniProtKB-KW"/>
</dbReference>
<dbReference type="Pfam" id="PF05470">
    <property type="entry name" value="eIF-3c_N"/>
    <property type="match status" value="1"/>
</dbReference>